<name>A0A1B2AG54_9SPHN</name>
<evidence type="ECO:0000313" key="4">
    <source>
        <dbReference type="Proteomes" id="UP000092932"/>
    </source>
</evidence>
<dbReference type="PRINTS" id="PR00412">
    <property type="entry name" value="EPOXHYDRLASE"/>
</dbReference>
<dbReference type="InterPro" id="IPR000639">
    <property type="entry name" value="Epox_hydrolase-like"/>
</dbReference>
<dbReference type="InterPro" id="IPR029058">
    <property type="entry name" value="AB_hydrolase_fold"/>
</dbReference>
<keyword evidence="4" id="KW-1185">Reference proteome</keyword>
<sequence>MSIRHLAATLLLASCATPSPPVKPVDGGVELLNARVGKSQFREGWSGDGEARIHYVEGGKGPVVLFVHGFPSTWYVWADQLAAFATCRRVIAIDAPGANLSGRPGEDAAYRIGRLAARLDALVDELGGGGKVTLVGHDWGGALVWSYAEWKPDKVERLAVFSAPPYDLFLEMAAGDPEQRARSGYMNTFRSLDRETISARGIDARIWKTAYGHMVDRGVLTPAEGELFRKALTPAALDAGMAWYRANMPPFDAIDLTRDSWPAVGASTPVPTLLVEGSEDRTFVDDMALRARGHAGDLTALKIDGVAHWTPFEKPDEANAALGRFLGLPGGECPKD</sequence>
<dbReference type="PROSITE" id="PS51257">
    <property type="entry name" value="PROKAR_LIPOPROTEIN"/>
    <property type="match status" value="1"/>
</dbReference>
<dbReference type="Proteomes" id="UP000092932">
    <property type="component" value="Chromosome"/>
</dbReference>
<dbReference type="Gene3D" id="3.40.50.1820">
    <property type="entry name" value="alpha/beta hydrolase"/>
    <property type="match status" value="1"/>
</dbReference>
<dbReference type="AlphaFoldDB" id="A0A1B2AG54"/>
<gene>
    <name evidence="3" type="primary">hsaD_2</name>
    <name evidence="3" type="ORF">A6F68_02639</name>
</gene>
<dbReference type="RefSeq" id="WP_198152611.1">
    <property type="nucleotide sequence ID" value="NZ_CP016591.1"/>
</dbReference>
<dbReference type="InterPro" id="IPR000073">
    <property type="entry name" value="AB_hydrolase_1"/>
</dbReference>
<dbReference type="EMBL" id="CP016591">
    <property type="protein sequence ID" value="ANY21133.1"/>
    <property type="molecule type" value="Genomic_DNA"/>
</dbReference>
<dbReference type="SUPFAM" id="SSF53474">
    <property type="entry name" value="alpha/beta-Hydrolases"/>
    <property type="match status" value="1"/>
</dbReference>
<dbReference type="EC" id="3.7.1.17" evidence="3"/>
<organism evidence="3 4">
    <name type="scientific">Tsuneonella dongtanensis</name>
    <dbReference type="NCBI Taxonomy" id="692370"/>
    <lineage>
        <taxon>Bacteria</taxon>
        <taxon>Pseudomonadati</taxon>
        <taxon>Pseudomonadota</taxon>
        <taxon>Alphaproteobacteria</taxon>
        <taxon>Sphingomonadales</taxon>
        <taxon>Erythrobacteraceae</taxon>
        <taxon>Tsuneonella</taxon>
    </lineage>
</organism>
<proteinExistence type="predicted"/>
<evidence type="ECO:0000313" key="3">
    <source>
        <dbReference type="EMBL" id="ANY21133.1"/>
    </source>
</evidence>
<reference evidence="3 4" key="1">
    <citation type="submission" date="2016-07" db="EMBL/GenBank/DDBJ databases">
        <title>Complete genome sequence of Altererythrobacter dongtanensis KCTC 22672, a type strain with esterase isolated from tidal flat.</title>
        <authorList>
            <person name="Cheng H."/>
            <person name="Wu Y.-H."/>
            <person name="Zhou P."/>
            <person name="Huo Y.-Y."/>
            <person name="Wang C.-S."/>
            <person name="Xu X.-W."/>
        </authorList>
    </citation>
    <scope>NUCLEOTIDE SEQUENCE [LARGE SCALE GENOMIC DNA]</scope>
    <source>
        <strain evidence="3 4">KCTC 22672</strain>
    </source>
</reference>
<dbReference type="GO" id="GO:0102296">
    <property type="term" value="F:4,5-9,10-diseco-3-hydroxy-5,9,17-trioxoandrosta-1(10),2-diene-4-oate hydrolase activity"/>
    <property type="evidence" value="ECO:0007669"/>
    <property type="project" value="UniProtKB-EC"/>
</dbReference>
<dbReference type="STRING" id="692370.A6F68_02639"/>
<dbReference type="Pfam" id="PF00561">
    <property type="entry name" value="Abhydrolase_1"/>
    <property type="match status" value="1"/>
</dbReference>
<keyword evidence="1 3" id="KW-0378">Hydrolase</keyword>
<feature type="domain" description="AB hydrolase-1" evidence="2">
    <location>
        <begin position="62"/>
        <end position="315"/>
    </location>
</feature>
<protein>
    <submittedName>
        <fullName evidence="3">4,5:9,10-diseco-3-hydroxy-5,9, 17-trioxoandrosta-1(10),2-diene-4-oate hydrolase</fullName>
        <ecNumber evidence="3">3.7.1.17</ecNumber>
    </submittedName>
</protein>
<evidence type="ECO:0000259" key="2">
    <source>
        <dbReference type="Pfam" id="PF00561"/>
    </source>
</evidence>
<dbReference type="KEGG" id="ado:A6F68_02639"/>
<dbReference type="PANTHER" id="PTHR43329">
    <property type="entry name" value="EPOXIDE HYDROLASE"/>
    <property type="match status" value="1"/>
</dbReference>
<evidence type="ECO:0000256" key="1">
    <source>
        <dbReference type="ARBA" id="ARBA00022801"/>
    </source>
</evidence>
<accession>A0A1B2AG54</accession>